<keyword evidence="3" id="KW-0732">Signal</keyword>
<evidence type="ECO:0000256" key="2">
    <source>
        <dbReference type="ARBA" id="ARBA00022614"/>
    </source>
</evidence>
<dbReference type="PANTHER" id="PTHR48007:SF86">
    <property type="entry name" value="(WILD MALAYSIAN BANANA) HYPOTHETICAL PROTEIN"/>
    <property type="match status" value="1"/>
</dbReference>
<dbReference type="AlphaFoldDB" id="A0A7J7MFI6"/>
<dbReference type="InterPro" id="IPR013210">
    <property type="entry name" value="LRR_N_plant-typ"/>
</dbReference>
<reference evidence="7 8" key="1">
    <citation type="journal article" date="2020" name="IScience">
        <title>Genome Sequencing of the Endangered Kingdonia uniflora (Circaeasteraceae, Ranunculales) Reveals Potential Mechanisms of Evolutionary Specialization.</title>
        <authorList>
            <person name="Sun Y."/>
            <person name="Deng T."/>
            <person name="Zhang A."/>
            <person name="Moore M.J."/>
            <person name="Landis J.B."/>
            <person name="Lin N."/>
            <person name="Zhang H."/>
            <person name="Zhang X."/>
            <person name="Huang J."/>
            <person name="Zhang X."/>
            <person name="Sun H."/>
            <person name="Wang H."/>
        </authorList>
    </citation>
    <scope>NUCLEOTIDE SEQUENCE [LARGE SCALE GENOMIC DNA]</scope>
    <source>
        <strain evidence="7">TB1705</strain>
        <tissue evidence="7">Leaf</tissue>
    </source>
</reference>
<comment type="subcellular location">
    <subcellularLocation>
        <location evidence="1">Membrane</location>
    </subcellularLocation>
</comment>
<evidence type="ECO:0000256" key="3">
    <source>
        <dbReference type="ARBA" id="ARBA00022729"/>
    </source>
</evidence>
<feature type="domain" description="Leucine-rich repeat-containing N-terminal plant-type" evidence="6">
    <location>
        <begin position="15"/>
        <end position="58"/>
    </location>
</feature>
<dbReference type="PANTHER" id="PTHR48007">
    <property type="entry name" value="LEUCINE-RICH REPEAT RECEPTOR-LIKE PROTEIN KINASE PXC1"/>
    <property type="match status" value="1"/>
</dbReference>
<gene>
    <name evidence="7" type="ORF">GIB67_027484</name>
</gene>
<dbReference type="InterPro" id="IPR046959">
    <property type="entry name" value="PRK1-6/SRF4-like"/>
</dbReference>
<evidence type="ECO:0000256" key="1">
    <source>
        <dbReference type="ARBA" id="ARBA00004370"/>
    </source>
</evidence>
<evidence type="ECO:0000313" key="7">
    <source>
        <dbReference type="EMBL" id="KAF6153617.1"/>
    </source>
</evidence>
<name>A0A7J7MFI6_9MAGN</name>
<dbReference type="Pfam" id="PF08263">
    <property type="entry name" value="LRRNT_2"/>
    <property type="match status" value="2"/>
</dbReference>
<dbReference type="Proteomes" id="UP000541444">
    <property type="component" value="Unassembled WGS sequence"/>
</dbReference>
<evidence type="ECO:0000313" key="8">
    <source>
        <dbReference type="Proteomes" id="UP000541444"/>
    </source>
</evidence>
<dbReference type="InterPro" id="IPR032675">
    <property type="entry name" value="LRR_dom_sf"/>
</dbReference>
<dbReference type="FunFam" id="3.80.10.10:FF:000400">
    <property type="entry name" value="Nuclear pore complex protein NUP107"/>
    <property type="match status" value="1"/>
</dbReference>
<sequence length="324" mass="35553">MFCLFLSGSTGFGTPNDIYCLRTFKDSVQDPLGKLTSSWSFNNSTEGSICSYVGIECWNKNESMVLNIGLTGMGLQGQFPKGLENCTSITGLDLSNNELSGSIPSDISKILPFLTYLNLSSNKFSAEIPRGLLNLSFLNALDLANNRFTGHIPASSSSSGWSRLKKLDLSLNMLSGQIPDNLSWYSLASLNLSFNNIEGEVSQVACSVESPRGRMYIRDVMKELIVIRKVFLGVGIHGNSDWYCLRTLKVSLQDPFNLLESWNFKGDGLCNFMGISCFGPSENRVLGIRLEYMGLKGQFPKGLENCTSLTALYLSNNEISGSIP</sequence>
<dbReference type="GO" id="GO:0016020">
    <property type="term" value="C:membrane"/>
    <property type="evidence" value="ECO:0007669"/>
    <property type="project" value="UniProtKB-SubCell"/>
</dbReference>
<keyword evidence="8" id="KW-1185">Reference proteome</keyword>
<dbReference type="OrthoDB" id="2151624at2759"/>
<protein>
    <recommendedName>
        <fullName evidence="6">Leucine-rich repeat-containing N-terminal plant-type domain-containing protein</fullName>
    </recommendedName>
</protein>
<accession>A0A7J7MFI6</accession>
<dbReference type="Gene3D" id="3.80.10.10">
    <property type="entry name" value="Ribonuclease Inhibitor"/>
    <property type="match status" value="2"/>
</dbReference>
<organism evidence="7 8">
    <name type="scientific">Kingdonia uniflora</name>
    <dbReference type="NCBI Taxonomy" id="39325"/>
    <lineage>
        <taxon>Eukaryota</taxon>
        <taxon>Viridiplantae</taxon>
        <taxon>Streptophyta</taxon>
        <taxon>Embryophyta</taxon>
        <taxon>Tracheophyta</taxon>
        <taxon>Spermatophyta</taxon>
        <taxon>Magnoliopsida</taxon>
        <taxon>Ranunculales</taxon>
        <taxon>Circaeasteraceae</taxon>
        <taxon>Kingdonia</taxon>
    </lineage>
</organism>
<keyword evidence="4" id="KW-0677">Repeat</keyword>
<keyword evidence="5" id="KW-0472">Membrane</keyword>
<comment type="caution">
    <text evidence="7">The sequence shown here is derived from an EMBL/GenBank/DDBJ whole genome shotgun (WGS) entry which is preliminary data.</text>
</comment>
<proteinExistence type="predicted"/>
<evidence type="ECO:0000256" key="4">
    <source>
        <dbReference type="ARBA" id="ARBA00022737"/>
    </source>
</evidence>
<dbReference type="InterPro" id="IPR001611">
    <property type="entry name" value="Leu-rich_rpt"/>
</dbReference>
<feature type="domain" description="Leucine-rich repeat-containing N-terminal plant-type" evidence="6">
    <location>
        <begin position="239"/>
        <end position="277"/>
    </location>
</feature>
<dbReference type="EMBL" id="JACGCM010001560">
    <property type="protein sequence ID" value="KAF6153617.1"/>
    <property type="molecule type" value="Genomic_DNA"/>
</dbReference>
<dbReference type="Pfam" id="PF13516">
    <property type="entry name" value="LRR_6"/>
    <property type="match status" value="1"/>
</dbReference>
<keyword evidence="2" id="KW-0433">Leucine-rich repeat</keyword>
<evidence type="ECO:0000256" key="5">
    <source>
        <dbReference type="ARBA" id="ARBA00023136"/>
    </source>
</evidence>
<dbReference type="Pfam" id="PF00560">
    <property type="entry name" value="LRR_1"/>
    <property type="match status" value="4"/>
</dbReference>
<dbReference type="SUPFAM" id="SSF52058">
    <property type="entry name" value="L domain-like"/>
    <property type="match status" value="2"/>
</dbReference>
<evidence type="ECO:0000259" key="6">
    <source>
        <dbReference type="Pfam" id="PF08263"/>
    </source>
</evidence>